<feature type="domain" description="At5g58720/SDE5-like UBA-like" evidence="2">
    <location>
        <begin position="27"/>
        <end position="69"/>
    </location>
</feature>
<dbReference type="InterPro" id="IPR056254">
    <property type="entry name" value="At5g58720/SDE5-like_UBA-like"/>
</dbReference>
<reference evidence="4" key="1">
    <citation type="submission" date="2019-07" db="EMBL/GenBank/DDBJ databases">
        <title>De Novo Assembly of kiwifruit Actinidia rufa.</title>
        <authorList>
            <person name="Sugita-Konishi S."/>
            <person name="Sato K."/>
            <person name="Mori E."/>
            <person name="Abe Y."/>
            <person name="Kisaki G."/>
            <person name="Hamano K."/>
            <person name="Suezawa K."/>
            <person name="Otani M."/>
            <person name="Fukuda T."/>
            <person name="Manabe T."/>
            <person name="Gomi K."/>
            <person name="Tabuchi M."/>
            <person name="Akimitsu K."/>
            <person name="Kataoka I."/>
        </authorList>
    </citation>
    <scope>NUCLEOTIDE SEQUENCE [LARGE SCALE GENOMIC DNA]</scope>
    <source>
        <strain evidence="4">cv. Fuchu</strain>
    </source>
</reference>
<keyword evidence="4" id="KW-1185">Reference proteome</keyword>
<evidence type="ECO:0000313" key="3">
    <source>
        <dbReference type="EMBL" id="GFS39259.1"/>
    </source>
</evidence>
<feature type="compositionally biased region" description="Low complexity" evidence="1">
    <location>
        <begin position="77"/>
        <end position="94"/>
    </location>
</feature>
<feature type="region of interest" description="Disordered" evidence="1">
    <location>
        <begin position="75"/>
        <end position="94"/>
    </location>
</feature>
<organism evidence="3 4">
    <name type="scientific">Actinidia rufa</name>
    <dbReference type="NCBI Taxonomy" id="165716"/>
    <lineage>
        <taxon>Eukaryota</taxon>
        <taxon>Viridiplantae</taxon>
        <taxon>Streptophyta</taxon>
        <taxon>Embryophyta</taxon>
        <taxon>Tracheophyta</taxon>
        <taxon>Spermatophyta</taxon>
        <taxon>Magnoliopsida</taxon>
        <taxon>eudicotyledons</taxon>
        <taxon>Gunneridae</taxon>
        <taxon>Pentapetalae</taxon>
        <taxon>asterids</taxon>
        <taxon>Ericales</taxon>
        <taxon>Actinidiaceae</taxon>
        <taxon>Actinidia</taxon>
    </lineage>
</organism>
<dbReference type="PANTHER" id="PTHR47676:SF1">
    <property type="entry name" value="SMR DOMAIN-CONTAINING PROTEIN"/>
    <property type="match status" value="1"/>
</dbReference>
<evidence type="ECO:0000313" key="4">
    <source>
        <dbReference type="Proteomes" id="UP000585474"/>
    </source>
</evidence>
<proteinExistence type="predicted"/>
<dbReference type="AlphaFoldDB" id="A0A7J0DQN8"/>
<dbReference type="InterPro" id="IPR055319">
    <property type="entry name" value="At5g58720-like"/>
</dbReference>
<comment type="caution">
    <text evidence="3">The sequence shown here is derived from an EMBL/GenBank/DDBJ whole genome shotgun (WGS) entry which is preliminary data.</text>
</comment>
<feature type="compositionally biased region" description="Basic and acidic residues" evidence="1">
    <location>
        <begin position="20"/>
        <end position="33"/>
    </location>
</feature>
<feature type="region of interest" description="Disordered" evidence="1">
    <location>
        <begin position="1"/>
        <end position="33"/>
    </location>
</feature>
<protein>
    <recommendedName>
        <fullName evidence="2">At5g58720/SDE5-like UBA-like domain-containing protein</fullName>
    </recommendedName>
</protein>
<dbReference type="OrthoDB" id="3231855at2759"/>
<dbReference type="Proteomes" id="UP000585474">
    <property type="component" value="Unassembled WGS sequence"/>
</dbReference>
<accession>A0A7J0DQN8</accession>
<feature type="compositionally biased region" description="Basic residues" evidence="1">
    <location>
        <begin position="1"/>
        <end position="12"/>
    </location>
</feature>
<gene>
    <name evidence="3" type="ORF">Acr_00g0061950</name>
</gene>
<dbReference type="PANTHER" id="PTHR47676">
    <property type="entry name" value="OS01G0225100 PROTEIN"/>
    <property type="match status" value="1"/>
</dbReference>
<dbReference type="EMBL" id="BJWL01000324">
    <property type="protein sequence ID" value="GFS39259.1"/>
    <property type="molecule type" value="Genomic_DNA"/>
</dbReference>
<evidence type="ECO:0000259" key="2">
    <source>
        <dbReference type="Pfam" id="PF24767"/>
    </source>
</evidence>
<evidence type="ECO:0000256" key="1">
    <source>
        <dbReference type="SAM" id="MobiDB-lite"/>
    </source>
</evidence>
<sequence length="223" mass="23890">MKHSKKKKRSRRPNQVVVKGSDHGQESEEQRSLKSLKEALTSVSLEKAASAYREANGVLNKAAEIIGGLEEIPEDQATSCSSSSGTARLSSSSGSSSVEVFMEPNCGQIGVHGKGFRGNKQKKVVAATGTVSSFLGKDYVTPSIRKDSSKRKGYAHVPASKEDAEQFLCSLLGDNCELSMAVVRDVLGEFSIKKNIIICLDTPLASSVFIMVACDVKFGTKKV</sequence>
<name>A0A7J0DQN8_9ERIC</name>
<dbReference type="Pfam" id="PF24767">
    <property type="entry name" value="UBA_At5g58720"/>
    <property type="match status" value="1"/>
</dbReference>